<comment type="similarity">
    <text evidence="4">Belongs to the transketolase family.</text>
</comment>
<evidence type="ECO:0000256" key="5">
    <source>
        <dbReference type="ARBA" id="ARBA00011738"/>
    </source>
</evidence>
<feature type="binding site" evidence="15">
    <location>
        <position position="397"/>
    </location>
    <ligand>
        <name>substrate</name>
    </ligand>
</feature>
<evidence type="ECO:0000256" key="12">
    <source>
        <dbReference type="ARBA" id="ARBA00049473"/>
    </source>
</evidence>
<dbReference type="EC" id="2.2.1.1" evidence="6 13"/>
<feature type="domain" description="Transketolase-like pyrimidine-binding" evidence="19">
    <location>
        <begin position="367"/>
        <end position="539"/>
    </location>
</feature>
<gene>
    <name evidence="20" type="primary">tktA</name>
    <name evidence="20" type="ORF">Enr8_02650</name>
</gene>
<dbReference type="FunFam" id="3.40.50.970:FF:000004">
    <property type="entry name" value="Transketolase"/>
    <property type="match status" value="1"/>
</dbReference>
<dbReference type="InterPro" id="IPR005474">
    <property type="entry name" value="Transketolase_N"/>
</dbReference>
<dbReference type="GO" id="GO:0046872">
    <property type="term" value="F:metal ion binding"/>
    <property type="evidence" value="ECO:0007669"/>
    <property type="project" value="UniProtKB-KW"/>
</dbReference>
<dbReference type="GO" id="GO:0004802">
    <property type="term" value="F:transketolase activity"/>
    <property type="evidence" value="ECO:0007669"/>
    <property type="project" value="UniProtKB-UniRule"/>
</dbReference>
<comment type="cofactor">
    <cofactor evidence="17">
        <name>Mg(2+)</name>
        <dbReference type="ChEBI" id="CHEBI:18420"/>
    </cofactor>
    <text evidence="17">Binds 1 Mg(2+) ion per subunit. Can also utilize other divalent metal cations, such as Ca(2+), Mn(2+) and Co(2+).</text>
</comment>
<feature type="binding site" evidence="16">
    <location>
        <begin position="128"/>
        <end position="130"/>
    </location>
    <ligand>
        <name>thiamine diphosphate</name>
        <dbReference type="ChEBI" id="CHEBI:58937"/>
    </ligand>
</feature>
<comment type="cofactor">
    <cofactor evidence="1">
        <name>Ca(2+)</name>
        <dbReference type="ChEBI" id="CHEBI:29108"/>
    </cofactor>
</comment>
<evidence type="ECO:0000256" key="1">
    <source>
        <dbReference type="ARBA" id="ARBA00001913"/>
    </source>
</evidence>
<feature type="binding site" evidence="17">
    <location>
        <position position="201"/>
    </location>
    <ligand>
        <name>Mg(2+)</name>
        <dbReference type="ChEBI" id="CHEBI:18420"/>
    </ligand>
</feature>
<comment type="cofactor">
    <cofactor evidence="2">
        <name>Mn(2+)</name>
        <dbReference type="ChEBI" id="CHEBI:29035"/>
    </cofactor>
</comment>
<comment type="cofactor">
    <cofactor evidence="3">
        <name>Co(2+)</name>
        <dbReference type="ChEBI" id="CHEBI:48828"/>
    </cofactor>
</comment>
<keyword evidence="9" id="KW-0106">Calcium</keyword>
<dbReference type="RefSeq" id="WP_146428812.1">
    <property type="nucleotide sequence ID" value="NZ_SJPF01000001.1"/>
</dbReference>
<feature type="site" description="Important for catalytic activity" evidence="18">
    <location>
        <position position="31"/>
    </location>
</feature>
<feature type="binding site" evidence="15">
    <location>
        <position position="370"/>
    </location>
    <ligand>
        <name>substrate</name>
    </ligand>
</feature>
<evidence type="ECO:0000259" key="19">
    <source>
        <dbReference type="SMART" id="SM00861"/>
    </source>
</evidence>
<feature type="binding site" evidence="15">
    <location>
        <position position="534"/>
    </location>
    <ligand>
        <name>substrate</name>
    </ligand>
</feature>
<dbReference type="InterPro" id="IPR005475">
    <property type="entry name" value="Transketolase-like_Pyr-bd"/>
</dbReference>
<dbReference type="InterPro" id="IPR020826">
    <property type="entry name" value="Transketolase_BS"/>
</dbReference>
<dbReference type="PROSITE" id="PS00802">
    <property type="entry name" value="TRANSKETOLASE_2"/>
    <property type="match status" value="1"/>
</dbReference>
<dbReference type="EMBL" id="SJPF01000001">
    <property type="protein sequence ID" value="TWT38572.1"/>
    <property type="molecule type" value="Genomic_DNA"/>
</dbReference>
<feature type="binding site" evidence="17">
    <location>
        <position position="169"/>
    </location>
    <ligand>
        <name>Mg(2+)</name>
        <dbReference type="ChEBI" id="CHEBI:18420"/>
    </ligand>
</feature>
<dbReference type="CDD" id="cd02012">
    <property type="entry name" value="TPP_TK"/>
    <property type="match status" value="1"/>
</dbReference>
<keyword evidence="7 20" id="KW-0808">Transferase</keyword>
<dbReference type="Proteomes" id="UP000318878">
    <property type="component" value="Unassembled WGS sequence"/>
</dbReference>
<evidence type="ECO:0000256" key="18">
    <source>
        <dbReference type="PIRSR" id="PIRSR605478-5"/>
    </source>
</evidence>
<dbReference type="Pfam" id="PF00456">
    <property type="entry name" value="Transketolase_N"/>
    <property type="match status" value="1"/>
</dbReference>
<comment type="caution">
    <text evidence="20">The sequence shown here is derived from an EMBL/GenBank/DDBJ whole genome shotgun (WGS) entry which is preliminary data.</text>
</comment>
<sequence>MSVSTTSIEQLTINAIRTLSMDAVQAANSGHPGTPMALAPVAYTLWSNHLSYDPNYPRWAGRDRFVLSCGHASMLIYSLLHLAGVKKADGSDELSVKIDDIKNFRQLHSPCAGHPESYEVTGIETTTGPLGQGVATSVGMAMAAEFEKTRYNREGHDVFGYDVYALCSDGDLMEGVSTEAASVAGHLKLSNLCWIYDDNHITIEGDTDLAFSEDVGKKFEGLGWHVVKVDDANNLGLLNAAFDSFKATTDKPTLIIVRSIIAWGAPTMANTHGAHGAPLGEAEIAATKEVYGWTYDKFVVPTETTDHFTATMGARGESARTDWEAKFAAYEKAFPAEANEWKQIMSGELPTEWDAELPVFETDAKGVASRASGGKVLNAIAKSVPSMLGGSADLEPSTKTGLKFPGAGFFLADDHSGRNMHFGIREHSMASIANGLCLSGYRPFVSTFFVFSDYLRPALRLSAIMELPVMYIFTHDSIGVGEDGPTHQPVEHLAALRAIPNVAIFRPGDANEVSQSYKAAMELTDRPSIMVLTRQNLPTLDREKYACATGAARGGYVLADCSGTPEVILMATGSELSLAVEAYETLTADGVKARLVSMPCVELFELQDDDYKKSVLPCDVAARVAVEAGVAQSWDRYLGFRGKFVGMKSFGASAPANELFPYFGITAEKVVEAAKASIAG</sequence>
<organism evidence="20 21">
    <name type="scientific">Blastopirellula retiformator</name>
    <dbReference type="NCBI Taxonomy" id="2527970"/>
    <lineage>
        <taxon>Bacteria</taxon>
        <taxon>Pseudomonadati</taxon>
        <taxon>Planctomycetota</taxon>
        <taxon>Planctomycetia</taxon>
        <taxon>Pirellulales</taxon>
        <taxon>Pirellulaceae</taxon>
        <taxon>Blastopirellula</taxon>
    </lineage>
</organism>
<keyword evidence="8 17" id="KW-0479">Metal-binding</keyword>
<feature type="binding site" evidence="16">
    <location>
        <position position="170"/>
    </location>
    <ligand>
        <name>thiamine diphosphate</name>
        <dbReference type="ChEBI" id="CHEBI:58937"/>
    </ligand>
</feature>
<dbReference type="InterPro" id="IPR055152">
    <property type="entry name" value="Transketolase-like_C_2"/>
</dbReference>
<dbReference type="GO" id="GO:0006098">
    <property type="term" value="P:pentose-phosphate shunt"/>
    <property type="evidence" value="ECO:0007669"/>
    <property type="project" value="TreeGrafter"/>
</dbReference>
<dbReference type="PANTHER" id="PTHR43522:SF2">
    <property type="entry name" value="TRANSKETOLASE 1-RELATED"/>
    <property type="match status" value="1"/>
</dbReference>
<dbReference type="FunFam" id="3.40.50.920:FF:000003">
    <property type="entry name" value="Transketolase"/>
    <property type="match status" value="1"/>
</dbReference>
<feature type="binding site" evidence="15">
    <location>
        <position position="483"/>
    </location>
    <ligand>
        <name>substrate</name>
    </ligand>
</feature>
<dbReference type="Pfam" id="PF02779">
    <property type="entry name" value="Transket_pyr"/>
    <property type="match status" value="1"/>
</dbReference>
<dbReference type="PANTHER" id="PTHR43522">
    <property type="entry name" value="TRANSKETOLASE"/>
    <property type="match status" value="1"/>
</dbReference>
<feature type="binding site" evidence="15">
    <location>
        <position position="475"/>
    </location>
    <ligand>
        <name>substrate</name>
    </ligand>
</feature>
<reference evidence="20 21" key="1">
    <citation type="submission" date="2019-02" db="EMBL/GenBank/DDBJ databases">
        <title>Deep-cultivation of Planctomycetes and their phenomic and genomic characterization uncovers novel biology.</title>
        <authorList>
            <person name="Wiegand S."/>
            <person name="Jogler M."/>
            <person name="Boedeker C."/>
            <person name="Pinto D."/>
            <person name="Vollmers J."/>
            <person name="Rivas-Marin E."/>
            <person name="Kohn T."/>
            <person name="Peeters S.H."/>
            <person name="Heuer A."/>
            <person name="Rast P."/>
            <person name="Oberbeckmann S."/>
            <person name="Bunk B."/>
            <person name="Jeske O."/>
            <person name="Meyerdierks A."/>
            <person name="Storesund J.E."/>
            <person name="Kallscheuer N."/>
            <person name="Luecker S."/>
            <person name="Lage O.M."/>
            <person name="Pohl T."/>
            <person name="Merkel B.J."/>
            <person name="Hornburger P."/>
            <person name="Mueller R.-W."/>
            <person name="Bruemmer F."/>
            <person name="Labrenz M."/>
            <person name="Spormann A.M."/>
            <person name="Op Den Camp H."/>
            <person name="Overmann J."/>
            <person name="Amann R."/>
            <person name="Jetten M.S.M."/>
            <person name="Mascher T."/>
            <person name="Medema M.H."/>
            <person name="Devos D.P."/>
            <person name="Kaster A.-K."/>
            <person name="Ovreas L."/>
            <person name="Rohde M."/>
            <person name="Galperin M.Y."/>
            <person name="Jogler C."/>
        </authorList>
    </citation>
    <scope>NUCLEOTIDE SEQUENCE [LARGE SCALE GENOMIC DNA]</scope>
    <source>
        <strain evidence="20 21">Enr8</strain>
    </source>
</reference>
<feature type="binding site" evidence="15">
    <location>
        <position position="275"/>
    </location>
    <ligand>
        <name>substrate</name>
    </ligand>
</feature>
<protein>
    <recommendedName>
        <fullName evidence="6 13">Transketolase</fullName>
        <ecNumber evidence="6 13">2.2.1.1</ecNumber>
    </recommendedName>
</protein>
<dbReference type="CDD" id="cd07033">
    <property type="entry name" value="TPP_PYR_DXS_TK_like"/>
    <property type="match status" value="1"/>
</dbReference>
<proteinExistence type="inferred from homology"/>
<feature type="binding site" evidence="15">
    <location>
        <position position="487"/>
    </location>
    <ligand>
        <name>substrate</name>
    </ligand>
</feature>
<evidence type="ECO:0000256" key="13">
    <source>
        <dbReference type="NCBIfam" id="TIGR00232"/>
    </source>
</evidence>
<dbReference type="SUPFAM" id="SSF52518">
    <property type="entry name" value="Thiamin diphosphate-binding fold (THDP-binding)"/>
    <property type="match status" value="2"/>
</dbReference>
<evidence type="ECO:0000256" key="2">
    <source>
        <dbReference type="ARBA" id="ARBA00001936"/>
    </source>
</evidence>
<evidence type="ECO:0000256" key="4">
    <source>
        <dbReference type="ARBA" id="ARBA00007131"/>
    </source>
</evidence>
<dbReference type="NCBIfam" id="TIGR00232">
    <property type="entry name" value="tktlase_bact"/>
    <property type="match status" value="1"/>
</dbReference>
<feature type="active site" description="Proton donor" evidence="14">
    <location>
        <position position="426"/>
    </location>
</feature>
<dbReference type="SUPFAM" id="SSF52922">
    <property type="entry name" value="TK C-terminal domain-like"/>
    <property type="match status" value="1"/>
</dbReference>
<accession>A0A5C5VLG8</accession>
<feature type="binding site" evidence="17">
    <location>
        <position position="199"/>
    </location>
    <ligand>
        <name>Mg(2+)</name>
        <dbReference type="ChEBI" id="CHEBI:18420"/>
    </ligand>
</feature>
<feature type="binding site" evidence="16">
    <location>
        <position position="71"/>
    </location>
    <ligand>
        <name>thiamine diphosphate</name>
        <dbReference type="ChEBI" id="CHEBI:58937"/>
    </ligand>
</feature>
<dbReference type="AlphaFoldDB" id="A0A5C5VLG8"/>
<keyword evidence="21" id="KW-1185">Reference proteome</keyword>
<feature type="site" description="Important for catalytic activity" evidence="18">
    <location>
        <position position="275"/>
    </location>
</feature>
<dbReference type="FunFam" id="3.40.50.970:FF:000045">
    <property type="entry name" value="Transketolase"/>
    <property type="match status" value="1"/>
</dbReference>
<evidence type="ECO:0000256" key="17">
    <source>
        <dbReference type="PIRSR" id="PIRSR605478-4"/>
    </source>
</evidence>
<feature type="binding site" evidence="15">
    <location>
        <position position="31"/>
    </location>
    <ligand>
        <name>substrate</name>
    </ligand>
</feature>
<evidence type="ECO:0000256" key="8">
    <source>
        <dbReference type="ARBA" id="ARBA00022723"/>
    </source>
</evidence>
<evidence type="ECO:0000256" key="16">
    <source>
        <dbReference type="PIRSR" id="PIRSR605478-3"/>
    </source>
</evidence>
<feature type="binding site" evidence="16">
    <location>
        <position position="451"/>
    </location>
    <ligand>
        <name>thiamine diphosphate</name>
        <dbReference type="ChEBI" id="CHEBI:58937"/>
    </ligand>
</feature>
<dbReference type="InterPro" id="IPR005478">
    <property type="entry name" value="Transketolase_bac-like"/>
</dbReference>
<dbReference type="InterPro" id="IPR029061">
    <property type="entry name" value="THDP-binding"/>
</dbReference>
<evidence type="ECO:0000256" key="11">
    <source>
        <dbReference type="ARBA" id="ARBA00023052"/>
    </source>
</evidence>
<keyword evidence="11 16" id="KW-0786">Thiamine pyrophosphate</keyword>
<dbReference type="Gene3D" id="3.40.50.970">
    <property type="match status" value="2"/>
</dbReference>
<dbReference type="Gene3D" id="3.40.50.920">
    <property type="match status" value="1"/>
</dbReference>
<evidence type="ECO:0000256" key="15">
    <source>
        <dbReference type="PIRSR" id="PIRSR605478-2"/>
    </source>
</evidence>
<evidence type="ECO:0000256" key="3">
    <source>
        <dbReference type="ARBA" id="ARBA00001941"/>
    </source>
</evidence>
<dbReference type="Pfam" id="PF22613">
    <property type="entry name" value="Transketolase_C_1"/>
    <property type="match status" value="1"/>
</dbReference>
<comment type="cofactor">
    <cofactor evidence="16">
        <name>thiamine diphosphate</name>
        <dbReference type="ChEBI" id="CHEBI:58937"/>
    </cofactor>
    <text evidence="16">Binds 1 thiamine pyrophosphate per subunit. During the reaction, the substrate forms a covalent intermediate with the cofactor.</text>
</comment>
<evidence type="ECO:0000313" key="20">
    <source>
        <dbReference type="EMBL" id="TWT38572.1"/>
    </source>
</evidence>
<evidence type="ECO:0000256" key="14">
    <source>
        <dbReference type="PIRSR" id="PIRSR605478-1"/>
    </source>
</evidence>
<dbReference type="InterPro" id="IPR009014">
    <property type="entry name" value="Transketo_C/PFOR_II"/>
</dbReference>
<comment type="subunit">
    <text evidence="5">Homodimer.</text>
</comment>
<evidence type="ECO:0000313" key="21">
    <source>
        <dbReference type="Proteomes" id="UP000318878"/>
    </source>
</evidence>
<evidence type="ECO:0000256" key="6">
    <source>
        <dbReference type="ARBA" id="ARBA00013152"/>
    </source>
</evidence>
<feature type="binding site" evidence="16">
    <location>
        <position position="199"/>
    </location>
    <ligand>
        <name>thiamine diphosphate</name>
        <dbReference type="ChEBI" id="CHEBI:58937"/>
    </ligand>
</feature>
<evidence type="ECO:0000256" key="10">
    <source>
        <dbReference type="ARBA" id="ARBA00022842"/>
    </source>
</evidence>
<feature type="binding site" evidence="16">
    <location>
        <position position="275"/>
    </location>
    <ligand>
        <name>thiamine diphosphate</name>
        <dbReference type="ChEBI" id="CHEBI:58937"/>
    </ligand>
</feature>
<keyword evidence="10 17" id="KW-0460">Magnesium</keyword>
<evidence type="ECO:0000256" key="9">
    <source>
        <dbReference type="ARBA" id="ARBA00022837"/>
    </source>
</evidence>
<dbReference type="OrthoDB" id="8732661at2"/>
<dbReference type="SMART" id="SM00861">
    <property type="entry name" value="Transket_pyr"/>
    <property type="match status" value="1"/>
</dbReference>
<dbReference type="InterPro" id="IPR033247">
    <property type="entry name" value="Transketolase_fam"/>
</dbReference>
<evidence type="ECO:0000256" key="7">
    <source>
        <dbReference type="ARBA" id="ARBA00022679"/>
    </source>
</evidence>
<dbReference type="GO" id="GO:0005829">
    <property type="term" value="C:cytosol"/>
    <property type="evidence" value="ECO:0007669"/>
    <property type="project" value="TreeGrafter"/>
</dbReference>
<comment type="catalytic activity">
    <reaction evidence="12">
        <text>D-sedoheptulose 7-phosphate + D-glyceraldehyde 3-phosphate = aldehydo-D-ribose 5-phosphate + D-xylulose 5-phosphate</text>
        <dbReference type="Rhea" id="RHEA:10508"/>
        <dbReference type="ChEBI" id="CHEBI:57483"/>
        <dbReference type="ChEBI" id="CHEBI:57737"/>
        <dbReference type="ChEBI" id="CHEBI:58273"/>
        <dbReference type="ChEBI" id="CHEBI:59776"/>
        <dbReference type="EC" id="2.2.1.1"/>
    </reaction>
</comment>
<name>A0A5C5VLG8_9BACT</name>